<accession>A0ABW7I584</accession>
<keyword evidence="3" id="KW-1185">Reference proteome</keyword>
<proteinExistence type="predicted"/>
<dbReference type="EMBL" id="JBIHMM010000001">
    <property type="protein sequence ID" value="MFH0253039.1"/>
    <property type="molecule type" value="Genomic_DNA"/>
</dbReference>
<gene>
    <name evidence="2" type="ORF">ACGRVM_03990</name>
</gene>
<name>A0ABW7I584_9RHOB</name>
<comment type="caution">
    <text evidence="2">The sequence shown here is derived from an EMBL/GenBank/DDBJ whole genome shotgun (WGS) entry which is preliminary data.</text>
</comment>
<evidence type="ECO:0000313" key="3">
    <source>
        <dbReference type="Proteomes" id="UP001607157"/>
    </source>
</evidence>
<dbReference type="InterPro" id="IPR021253">
    <property type="entry name" value="ZrgA-like"/>
</dbReference>
<evidence type="ECO:0000313" key="2">
    <source>
        <dbReference type="EMBL" id="MFH0253039.1"/>
    </source>
</evidence>
<dbReference type="Proteomes" id="UP001607157">
    <property type="component" value="Unassembled WGS sequence"/>
</dbReference>
<sequence>MKISYVAFAAVIAASAAKAEEARQMDAHVHGVSSLELALEAGALEINLTSPGADIVGFEYAAATEAEKDAVDAAIRIFAAPENVLALPEAAGCRLTEVLAHLHAGDAHGHAHEDEHEHEHEHGEEHEHAEGDDHDHGDEHEHAEGEKHDHAEHAEGAVHSEFHARYSFDCAHPEELTSLGLPFFERFENAQEIEAQFVTEAGAGAAEIGRDAAELSLN</sequence>
<protein>
    <submittedName>
        <fullName evidence="2">DUF2796 domain-containing protein</fullName>
    </submittedName>
</protein>
<dbReference type="RefSeq" id="WP_377168463.1">
    <property type="nucleotide sequence ID" value="NZ_JBHTJC010000001.1"/>
</dbReference>
<evidence type="ECO:0000256" key="1">
    <source>
        <dbReference type="SAM" id="MobiDB-lite"/>
    </source>
</evidence>
<dbReference type="Pfam" id="PF10986">
    <property type="entry name" value="ZrgA"/>
    <property type="match status" value="2"/>
</dbReference>
<reference evidence="2 3" key="1">
    <citation type="submission" date="2024-10" db="EMBL/GenBank/DDBJ databases">
        <authorList>
            <person name="Yang X.-N."/>
        </authorList>
    </citation>
    <scope>NUCLEOTIDE SEQUENCE [LARGE SCALE GENOMIC DNA]</scope>
    <source>
        <strain evidence="2 3">CAU 1059</strain>
    </source>
</reference>
<feature type="region of interest" description="Disordered" evidence="1">
    <location>
        <begin position="106"/>
        <end position="152"/>
    </location>
</feature>
<organism evidence="2 3">
    <name type="scientific">Roseovarius aquimarinus</name>
    <dbReference type="NCBI Taxonomy" id="1229156"/>
    <lineage>
        <taxon>Bacteria</taxon>
        <taxon>Pseudomonadati</taxon>
        <taxon>Pseudomonadota</taxon>
        <taxon>Alphaproteobacteria</taxon>
        <taxon>Rhodobacterales</taxon>
        <taxon>Roseobacteraceae</taxon>
        <taxon>Roseovarius</taxon>
    </lineage>
</organism>